<evidence type="ECO:0000313" key="5">
    <source>
        <dbReference type="EMBL" id="KQK31619.1"/>
    </source>
</evidence>
<dbReference type="GO" id="GO:0030313">
    <property type="term" value="C:cell envelope"/>
    <property type="evidence" value="ECO:0007669"/>
    <property type="project" value="UniProtKB-SubCell"/>
</dbReference>
<dbReference type="SUPFAM" id="SSF52833">
    <property type="entry name" value="Thioredoxin-like"/>
    <property type="match status" value="1"/>
</dbReference>
<evidence type="ECO:0000256" key="3">
    <source>
        <dbReference type="ARBA" id="ARBA00023284"/>
    </source>
</evidence>
<dbReference type="Pfam" id="PF08534">
    <property type="entry name" value="Redoxin"/>
    <property type="match status" value="1"/>
</dbReference>
<proteinExistence type="predicted"/>
<protein>
    <recommendedName>
        <fullName evidence="4">Thioredoxin domain-containing protein</fullName>
    </recommendedName>
</protein>
<sequence length="179" mass="20358">MISRRRWLGASVVILGIAAPAAYLGLARRFGGQAEFRPAVTFEDVNGQPRSLADFRGKYVLLNVWATWCPPCVKEMPSLDRLQALKGDTRFEVVALSVDRKDPQLVKDFYLRANIRSLGIYLDREARSMSALRVTGLPMTLLLDPSGVEVARWAGMREWDKREMMREIDERITERSTGR</sequence>
<organism evidence="5 6">
    <name type="scientific">Bosea thiooxidans</name>
    <dbReference type="NCBI Taxonomy" id="53254"/>
    <lineage>
        <taxon>Bacteria</taxon>
        <taxon>Pseudomonadati</taxon>
        <taxon>Pseudomonadota</taxon>
        <taxon>Alphaproteobacteria</taxon>
        <taxon>Hyphomicrobiales</taxon>
        <taxon>Boseaceae</taxon>
        <taxon>Bosea</taxon>
    </lineage>
</organism>
<dbReference type="InterPro" id="IPR050553">
    <property type="entry name" value="Thioredoxin_ResA/DsbE_sf"/>
</dbReference>
<dbReference type="CDD" id="cd02966">
    <property type="entry name" value="TlpA_like_family"/>
    <property type="match status" value="1"/>
</dbReference>
<name>A0A0Q3KPI1_9HYPH</name>
<keyword evidence="3" id="KW-0676">Redox-active center</keyword>
<dbReference type="PANTHER" id="PTHR42852">
    <property type="entry name" value="THIOL:DISULFIDE INTERCHANGE PROTEIN DSBE"/>
    <property type="match status" value="1"/>
</dbReference>
<dbReference type="EMBL" id="LMAR01000019">
    <property type="protein sequence ID" value="KQK31619.1"/>
    <property type="molecule type" value="Genomic_DNA"/>
</dbReference>
<dbReference type="PROSITE" id="PS51352">
    <property type="entry name" value="THIOREDOXIN_2"/>
    <property type="match status" value="1"/>
</dbReference>
<dbReference type="Proteomes" id="UP000051562">
    <property type="component" value="Unassembled WGS sequence"/>
</dbReference>
<reference evidence="5 6" key="1">
    <citation type="submission" date="2015-10" db="EMBL/GenBank/DDBJ databases">
        <title>Draft genome of Bosea thiooxidans.</title>
        <authorList>
            <person name="Wang X."/>
        </authorList>
    </citation>
    <scope>NUCLEOTIDE SEQUENCE [LARGE SCALE GENOMIC DNA]</scope>
    <source>
        <strain evidence="5 6">CGMCC 9174</strain>
    </source>
</reference>
<dbReference type="PANTHER" id="PTHR42852:SF17">
    <property type="entry name" value="THIOREDOXIN-LIKE PROTEIN HI_1115"/>
    <property type="match status" value="1"/>
</dbReference>
<dbReference type="PROSITE" id="PS00194">
    <property type="entry name" value="THIOREDOXIN_1"/>
    <property type="match status" value="1"/>
</dbReference>
<dbReference type="GO" id="GO:0017004">
    <property type="term" value="P:cytochrome complex assembly"/>
    <property type="evidence" value="ECO:0007669"/>
    <property type="project" value="UniProtKB-KW"/>
</dbReference>
<evidence type="ECO:0000313" key="6">
    <source>
        <dbReference type="Proteomes" id="UP000051562"/>
    </source>
</evidence>
<evidence type="ECO:0000256" key="2">
    <source>
        <dbReference type="ARBA" id="ARBA00022748"/>
    </source>
</evidence>
<comment type="subcellular location">
    <subcellularLocation>
        <location evidence="1">Cell envelope</location>
    </subcellularLocation>
</comment>
<keyword evidence="2" id="KW-0201">Cytochrome c-type biogenesis</keyword>
<dbReference type="Gene3D" id="3.40.30.10">
    <property type="entry name" value="Glutaredoxin"/>
    <property type="match status" value="1"/>
</dbReference>
<dbReference type="InterPro" id="IPR036249">
    <property type="entry name" value="Thioredoxin-like_sf"/>
</dbReference>
<feature type="domain" description="Thioredoxin" evidence="4">
    <location>
        <begin position="31"/>
        <end position="173"/>
    </location>
</feature>
<dbReference type="InterPro" id="IPR013740">
    <property type="entry name" value="Redoxin"/>
</dbReference>
<evidence type="ECO:0000259" key="4">
    <source>
        <dbReference type="PROSITE" id="PS51352"/>
    </source>
</evidence>
<dbReference type="GO" id="GO:0015036">
    <property type="term" value="F:disulfide oxidoreductase activity"/>
    <property type="evidence" value="ECO:0007669"/>
    <property type="project" value="UniProtKB-ARBA"/>
</dbReference>
<accession>A0A0Q3KPI1</accession>
<dbReference type="AlphaFoldDB" id="A0A0Q3KPI1"/>
<dbReference type="InterPro" id="IPR017937">
    <property type="entry name" value="Thioredoxin_CS"/>
</dbReference>
<comment type="caution">
    <text evidence="5">The sequence shown here is derived from an EMBL/GenBank/DDBJ whole genome shotgun (WGS) entry which is preliminary data.</text>
</comment>
<gene>
    <name evidence="5" type="ORF">ARD30_09290</name>
</gene>
<keyword evidence="6" id="KW-1185">Reference proteome</keyword>
<dbReference type="InterPro" id="IPR013766">
    <property type="entry name" value="Thioredoxin_domain"/>
</dbReference>
<evidence type="ECO:0000256" key="1">
    <source>
        <dbReference type="ARBA" id="ARBA00004196"/>
    </source>
</evidence>